<evidence type="ECO:0000313" key="3">
    <source>
        <dbReference type="EMBL" id="CAH0604986.1"/>
    </source>
</evidence>
<name>A0A9P0C458_CHRIL</name>
<proteinExistence type="predicted"/>
<feature type="chain" id="PRO_5040445624" evidence="2">
    <location>
        <begin position="20"/>
        <end position="362"/>
    </location>
</feature>
<keyword evidence="2" id="KW-0732">Signal</keyword>
<reference evidence="3" key="1">
    <citation type="submission" date="2021-12" db="EMBL/GenBank/DDBJ databases">
        <authorList>
            <person name="King R."/>
        </authorList>
    </citation>
    <scope>NUCLEOTIDE SEQUENCE</scope>
</reference>
<feature type="signal peptide" evidence="2">
    <location>
        <begin position="1"/>
        <end position="19"/>
    </location>
</feature>
<dbReference type="Proteomes" id="UP001154114">
    <property type="component" value="Chromosome 5"/>
</dbReference>
<organism evidence="3 4">
    <name type="scientific">Chrysodeixis includens</name>
    <name type="common">Soybean looper</name>
    <name type="synonym">Pseudoplusia includens</name>
    <dbReference type="NCBI Taxonomy" id="689277"/>
    <lineage>
        <taxon>Eukaryota</taxon>
        <taxon>Metazoa</taxon>
        <taxon>Ecdysozoa</taxon>
        <taxon>Arthropoda</taxon>
        <taxon>Hexapoda</taxon>
        <taxon>Insecta</taxon>
        <taxon>Pterygota</taxon>
        <taxon>Neoptera</taxon>
        <taxon>Endopterygota</taxon>
        <taxon>Lepidoptera</taxon>
        <taxon>Glossata</taxon>
        <taxon>Ditrysia</taxon>
        <taxon>Noctuoidea</taxon>
        <taxon>Noctuidae</taxon>
        <taxon>Plusiinae</taxon>
        <taxon>Chrysodeixis</taxon>
    </lineage>
</organism>
<evidence type="ECO:0000256" key="2">
    <source>
        <dbReference type="SAM" id="SignalP"/>
    </source>
</evidence>
<dbReference type="AlphaFoldDB" id="A0A9P0C458"/>
<keyword evidence="4" id="KW-1185">Reference proteome</keyword>
<accession>A0A9P0C458</accession>
<protein>
    <submittedName>
        <fullName evidence="3">Uncharacterized protein</fullName>
    </submittedName>
</protein>
<dbReference type="SUPFAM" id="SSF58113">
    <property type="entry name" value="Apolipoprotein A-I"/>
    <property type="match status" value="1"/>
</dbReference>
<dbReference type="EMBL" id="LR824008">
    <property type="protein sequence ID" value="CAH0604986.1"/>
    <property type="molecule type" value="Genomic_DNA"/>
</dbReference>
<dbReference type="OrthoDB" id="7448779at2759"/>
<keyword evidence="1" id="KW-0175">Coiled coil</keyword>
<dbReference type="Gene3D" id="1.20.120.20">
    <property type="entry name" value="Apolipoprotein"/>
    <property type="match status" value="1"/>
</dbReference>
<sequence>MKQYLVLVVLFSVVVHSQCGLIDGLLGSVKDTAHSVTSSVGGALHYGKSMVFGSSEMNAEGHTITKPGIVGRITHKIHDVSDGVRNQIRHIFTITDNDAHGGLLSRALNKVKKIAVDIREFLFGSQTRIVYKPVRLNNDTNILCDKLRRYILSKNTGKNSTGLMQTIMSLQDALDRVRKNITKNEEPKADDQNTDGAGLLDIRRLPINDNVDDNLYGLYPSSGQIYPGVDNVLDKVSKQTEKAENSLNSLKQSTNDFLENQKNNFNNNLNEINDGGSKLKSNLDNSLNNVNNYLKTEKDKKTDEMRNSYNNINNKVNEEASKVKTNLDKAANEAAVHFKDEAENTADAIRDAFQKVDFGSRF</sequence>
<evidence type="ECO:0000313" key="4">
    <source>
        <dbReference type="Proteomes" id="UP001154114"/>
    </source>
</evidence>
<gene>
    <name evidence="3" type="ORF">CINC_LOCUS11332</name>
</gene>
<feature type="coiled-coil region" evidence="1">
    <location>
        <begin position="233"/>
        <end position="275"/>
    </location>
</feature>
<evidence type="ECO:0000256" key="1">
    <source>
        <dbReference type="SAM" id="Coils"/>
    </source>
</evidence>